<proteinExistence type="predicted"/>
<name>G8RRL2_MYCRN</name>
<reference evidence="1 2" key="1">
    <citation type="submission" date="2011-12" db="EMBL/GenBank/DDBJ databases">
        <title>Complete sequence of Mycobacterium rhodesiae NBB3.</title>
        <authorList>
            <consortium name="US DOE Joint Genome Institute"/>
            <person name="Lucas S."/>
            <person name="Han J."/>
            <person name="Lapidus A."/>
            <person name="Cheng J.-F."/>
            <person name="Goodwin L."/>
            <person name="Pitluck S."/>
            <person name="Peters L."/>
            <person name="Mikhailova N."/>
            <person name="Gu W."/>
            <person name="Detter J.C."/>
            <person name="Han C."/>
            <person name="Tapia R."/>
            <person name="Land M."/>
            <person name="Hauser L."/>
            <person name="Kyrpides N."/>
            <person name="Ivanova N."/>
            <person name="Pagani I."/>
            <person name="Mattes T."/>
            <person name="Holmes A."/>
            <person name="Rutledge P."/>
            <person name="Paulsen I."/>
            <person name="Coleman N."/>
            <person name="Woyke T."/>
        </authorList>
    </citation>
    <scope>NUCLEOTIDE SEQUENCE [LARGE SCALE GENOMIC DNA]</scope>
    <source>
        <strain evidence="1 2">NBB3</strain>
    </source>
</reference>
<evidence type="ECO:0000313" key="2">
    <source>
        <dbReference type="Proteomes" id="UP000005442"/>
    </source>
</evidence>
<protein>
    <submittedName>
        <fullName evidence="1">Uncharacterized protein</fullName>
    </submittedName>
</protein>
<dbReference type="Proteomes" id="UP000005442">
    <property type="component" value="Chromosome"/>
</dbReference>
<organism evidence="1 2">
    <name type="scientific">Mycolicibacterium rhodesiae (strain NBB3)</name>
    <name type="common">Mycobacterium rhodesiae</name>
    <dbReference type="NCBI Taxonomy" id="710685"/>
    <lineage>
        <taxon>Bacteria</taxon>
        <taxon>Bacillati</taxon>
        <taxon>Actinomycetota</taxon>
        <taxon>Actinomycetes</taxon>
        <taxon>Mycobacteriales</taxon>
        <taxon>Mycobacteriaceae</taxon>
        <taxon>Mycolicibacterium</taxon>
    </lineage>
</organism>
<dbReference type="AlphaFoldDB" id="G8RRL2"/>
<dbReference type="STRING" id="710685.MycrhN_0822"/>
<gene>
    <name evidence="1" type="ordered locus">MycrhN_0822</name>
</gene>
<dbReference type="HOGENOM" id="CLU_2845179_0_0_11"/>
<dbReference type="KEGG" id="mrh:MycrhN_0822"/>
<keyword evidence="2" id="KW-1185">Reference proteome</keyword>
<evidence type="ECO:0000313" key="1">
    <source>
        <dbReference type="EMBL" id="AEV71453.1"/>
    </source>
</evidence>
<dbReference type="EMBL" id="CP003169">
    <property type="protein sequence ID" value="AEV71453.1"/>
    <property type="molecule type" value="Genomic_DNA"/>
</dbReference>
<dbReference type="OrthoDB" id="4633378at2"/>
<dbReference type="PATRIC" id="fig|710685.3.peg.828"/>
<dbReference type="RefSeq" id="WP_014209268.1">
    <property type="nucleotide sequence ID" value="NC_016604.1"/>
</dbReference>
<accession>G8RRL2</accession>
<sequence length="65" mass="7308">MTVTVMLAGGGADNYMRFGDVYHKHDDGALDIIRGGARQQYHYAPGTWTDVEGDEKTWKTGRFWG</sequence>